<keyword evidence="5 6" id="KW-0472">Membrane</keyword>
<evidence type="ECO:0000256" key="6">
    <source>
        <dbReference type="SAM" id="Phobius"/>
    </source>
</evidence>
<keyword evidence="10" id="KW-1185">Reference proteome</keyword>
<dbReference type="Pfam" id="PF01061">
    <property type="entry name" value="ABC2_membrane"/>
    <property type="match status" value="1"/>
</dbReference>
<comment type="caution">
    <text evidence="9">The sequence shown here is derived from an EMBL/GenBank/DDBJ whole genome shotgun (WGS) entry which is preliminary data.</text>
</comment>
<evidence type="ECO:0000313" key="10">
    <source>
        <dbReference type="Proteomes" id="UP000593575"/>
    </source>
</evidence>
<keyword evidence="3 6" id="KW-0812">Transmembrane</keyword>
<name>A0A7J9JC49_9ROSI</name>
<dbReference type="AlphaFoldDB" id="A0A7J9JC49"/>
<evidence type="ECO:0000256" key="4">
    <source>
        <dbReference type="ARBA" id="ARBA00022989"/>
    </source>
</evidence>
<dbReference type="Gene3D" id="3.40.50.300">
    <property type="entry name" value="P-loop containing nucleotide triphosphate hydrolases"/>
    <property type="match status" value="1"/>
</dbReference>
<feature type="domain" description="ABC-2 type transporter transmembrane" evidence="7">
    <location>
        <begin position="193"/>
        <end position="272"/>
    </location>
</feature>
<dbReference type="Pfam" id="PF19055">
    <property type="entry name" value="ABC2_membrane_7"/>
    <property type="match status" value="1"/>
</dbReference>
<dbReference type="GO" id="GO:0005886">
    <property type="term" value="C:plasma membrane"/>
    <property type="evidence" value="ECO:0007669"/>
    <property type="project" value="UniProtKB-ARBA"/>
</dbReference>
<evidence type="ECO:0000259" key="8">
    <source>
        <dbReference type="Pfam" id="PF19055"/>
    </source>
</evidence>
<comment type="subcellular location">
    <subcellularLocation>
        <location evidence="1">Membrane</location>
        <topology evidence="1">Multi-pass membrane protein</topology>
    </subcellularLocation>
</comment>
<dbReference type="GO" id="GO:0140359">
    <property type="term" value="F:ABC-type transporter activity"/>
    <property type="evidence" value="ECO:0007669"/>
    <property type="project" value="InterPro"/>
</dbReference>
<evidence type="ECO:0000256" key="5">
    <source>
        <dbReference type="ARBA" id="ARBA00023136"/>
    </source>
</evidence>
<protein>
    <submittedName>
        <fullName evidence="9">Uncharacterized protein</fullName>
    </submittedName>
</protein>
<dbReference type="InterPro" id="IPR013525">
    <property type="entry name" value="ABC2_TM"/>
</dbReference>
<accession>A0A7J9JC49</accession>
<evidence type="ECO:0000256" key="3">
    <source>
        <dbReference type="ARBA" id="ARBA00022692"/>
    </source>
</evidence>
<evidence type="ECO:0000256" key="2">
    <source>
        <dbReference type="ARBA" id="ARBA00022448"/>
    </source>
</evidence>
<evidence type="ECO:0000313" key="9">
    <source>
        <dbReference type="EMBL" id="MBA0831867.1"/>
    </source>
</evidence>
<evidence type="ECO:0000256" key="1">
    <source>
        <dbReference type="ARBA" id="ARBA00004141"/>
    </source>
</evidence>
<organism evidence="9 10">
    <name type="scientific">Gossypium armourianum</name>
    <dbReference type="NCBI Taxonomy" id="34283"/>
    <lineage>
        <taxon>Eukaryota</taxon>
        <taxon>Viridiplantae</taxon>
        <taxon>Streptophyta</taxon>
        <taxon>Embryophyta</taxon>
        <taxon>Tracheophyta</taxon>
        <taxon>Spermatophyta</taxon>
        <taxon>Magnoliopsida</taxon>
        <taxon>eudicotyledons</taxon>
        <taxon>Gunneridae</taxon>
        <taxon>Pentapetalae</taxon>
        <taxon>rosids</taxon>
        <taxon>malvids</taxon>
        <taxon>Malvales</taxon>
        <taxon>Malvaceae</taxon>
        <taxon>Malvoideae</taxon>
        <taxon>Gossypium</taxon>
    </lineage>
</organism>
<dbReference type="PANTHER" id="PTHR19241">
    <property type="entry name" value="ATP-BINDING CASSETTE TRANSPORTER"/>
    <property type="match status" value="1"/>
</dbReference>
<dbReference type="EMBL" id="JABFAE010000007">
    <property type="protein sequence ID" value="MBA0831867.1"/>
    <property type="molecule type" value="Genomic_DNA"/>
</dbReference>
<feature type="domain" description="ABC transporter family G" evidence="8">
    <location>
        <begin position="77"/>
        <end position="138"/>
    </location>
</feature>
<dbReference type="InterPro" id="IPR043926">
    <property type="entry name" value="ABCG_dom"/>
</dbReference>
<sequence>MIELDEIKDALVGIPHVSGISPEQRKRLTIAVELVSNPSIIFMDEPTSGLDARAAAIVMRVVKNIVNTKRTIVCTIHQPSIDIFESFDELILMKRGGQMIYSGELGQHSSRLIEYFEGIPGVPKIKENHNPATWMLEVTSPSVEAQLGIDFACIYKESHLYKRNKEIVKSQSLPAQGSEKLQFSTPFPQNGWEQLKACLWKQHLSYWRSPKYNLVRLAFIILSSLLYGVLLRQKGQNLCSSVLPFVSTQRTIVYRERFSRMYSSWAYSLAQQFPKWWVWGYWISPSSWSLKGLLTSQYGDIEEEIMAFGEQKALNTFLDSQYGYKHRDLPIIAVVLLAFPLVFACVFTYGTAKLNYQRR</sequence>
<evidence type="ECO:0000259" key="7">
    <source>
        <dbReference type="Pfam" id="PF01061"/>
    </source>
</evidence>
<dbReference type="InterPro" id="IPR027417">
    <property type="entry name" value="P-loop_NTPase"/>
</dbReference>
<dbReference type="Proteomes" id="UP000593575">
    <property type="component" value="Unassembled WGS sequence"/>
</dbReference>
<feature type="transmembrane region" description="Helical" evidence="6">
    <location>
        <begin position="329"/>
        <end position="349"/>
    </location>
</feature>
<dbReference type="SUPFAM" id="SSF52540">
    <property type="entry name" value="P-loop containing nucleoside triphosphate hydrolases"/>
    <property type="match status" value="1"/>
</dbReference>
<keyword evidence="4 6" id="KW-1133">Transmembrane helix</keyword>
<reference evidence="9 10" key="1">
    <citation type="journal article" date="2019" name="Genome Biol. Evol.">
        <title>Insights into the evolution of the New World diploid cottons (Gossypium, subgenus Houzingenia) based on genome sequencing.</title>
        <authorList>
            <person name="Grover C.E."/>
            <person name="Arick M.A. 2nd"/>
            <person name="Thrash A."/>
            <person name="Conover J.L."/>
            <person name="Sanders W.S."/>
            <person name="Peterson D.G."/>
            <person name="Frelichowski J.E."/>
            <person name="Scheffler J.A."/>
            <person name="Scheffler B.E."/>
            <person name="Wendel J.F."/>
        </authorList>
    </citation>
    <scope>NUCLEOTIDE SEQUENCE [LARGE SCALE GENOMIC DNA]</scope>
    <source>
        <strain evidence="9">6</strain>
        <tissue evidence="9">Leaf</tissue>
    </source>
</reference>
<keyword evidence="2" id="KW-0813">Transport</keyword>
<gene>
    <name evidence="9" type="ORF">Goarm_016297</name>
</gene>
<feature type="transmembrane region" description="Helical" evidence="6">
    <location>
        <begin position="214"/>
        <end position="231"/>
    </location>
</feature>
<dbReference type="FunFam" id="3.40.50.300:FF:002615">
    <property type="entry name" value="ABC transporter"/>
    <property type="match status" value="1"/>
</dbReference>
<proteinExistence type="predicted"/>